<dbReference type="PROSITE" id="PS00211">
    <property type="entry name" value="ABC_TRANSPORTER_1"/>
    <property type="match status" value="1"/>
</dbReference>
<keyword evidence="5 11" id="KW-0812">Transmembrane</keyword>
<evidence type="ECO:0000256" key="1">
    <source>
        <dbReference type="ARBA" id="ARBA00004429"/>
    </source>
</evidence>
<dbReference type="Gene3D" id="3.40.50.300">
    <property type="entry name" value="P-loop containing nucleotide triphosphate hydrolases"/>
    <property type="match status" value="1"/>
</dbReference>
<dbReference type="InterPro" id="IPR027417">
    <property type="entry name" value="P-loop_NTPase"/>
</dbReference>
<keyword evidence="6" id="KW-0547">Nucleotide-binding</keyword>
<evidence type="ECO:0000256" key="4">
    <source>
        <dbReference type="ARBA" id="ARBA00022519"/>
    </source>
</evidence>
<dbReference type="SUPFAM" id="SSF90123">
    <property type="entry name" value="ABC transporter transmembrane region"/>
    <property type="match status" value="1"/>
</dbReference>
<feature type="transmembrane region" description="Helical" evidence="11">
    <location>
        <begin position="26"/>
        <end position="51"/>
    </location>
</feature>
<reference evidence="15" key="1">
    <citation type="submission" date="2019-04" db="EMBL/GenBank/DDBJ databases">
        <title>Nocardioides xinjiangensis sp. nov.</title>
        <authorList>
            <person name="Liu S."/>
        </authorList>
    </citation>
    <scope>NUCLEOTIDE SEQUENCE [LARGE SCALE GENOMIC DNA]</scope>
    <source>
        <strain evidence="15">18</strain>
    </source>
</reference>
<dbReference type="SMART" id="SM00382">
    <property type="entry name" value="AAA"/>
    <property type="match status" value="1"/>
</dbReference>
<evidence type="ECO:0000256" key="9">
    <source>
        <dbReference type="ARBA" id="ARBA00023136"/>
    </source>
</evidence>
<dbReference type="FunFam" id="3.40.50.300:FF:000221">
    <property type="entry name" value="Multidrug ABC transporter ATP-binding protein"/>
    <property type="match status" value="1"/>
</dbReference>
<keyword evidence="2" id="KW-0813">Transport</keyword>
<name>A0A4S8QET0_9ACTN</name>
<dbReference type="InterPro" id="IPR017871">
    <property type="entry name" value="ABC_transporter-like_CS"/>
</dbReference>
<dbReference type="GO" id="GO:0005975">
    <property type="term" value="P:carbohydrate metabolic process"/>
    <property type="evidence" value="ECO:0007669"/>
    <property type="project" value="InterPro"/>
</dbReference>
<dbReference type="InterPro" id="IPR003593">
    <property type="entry name" value="AAA+_ATPase"/>
</dbReference>
<evidence type="ECO:0000256" key="2">
    <source>
        <dbReference type="ARBA" id="ARBA00022448"/>
    </source>
</evidence>
<dbReference type="InterPro" id="IPR011527">
    <property type="entry name" value="ABC1_TM_dom"/>
</dbReference>
<dbReference type="AlphaFoldDB" id="A0A4S8QET0"/>
<keyword evidence="3" id="KW-1003">Cell membrane</keyword>
<dbReference type="GO" id="GO:0005886">
    <property type="term" value="C:plasma membrane"/>
    <property type="evidence" value="ECO:0007669"/>
    <property type="project" value="UniProtKB-SubCell"/>
</dbReference>
<protein>
    <submittedName>
        <fullName evidence="14">ABC transporter ATP-binding protein</fullName>
    </submittedName>
</protein>
<feature type="transmembrane region" description="Helical" evidence="11">
    <location>
        <begin position="63"/>
        <end position="84"/>
    </location>
</feature>
<evidence type="ECO:0000259" key="13">
    <source>
        <dbReference type="PROSITE" id="PS50929"/>
    </source>
</evidence>
<evidence type="ECO:0000256" key="3">
    <source>
        <dbReference type="ARBA" id="ARBA00022475"/>
    </source>
</evidence>
<feature type="transmembrane region" description="Helical" evidence="11">
    <location>
        <begin position="286"/>
        <end position="309"/>
    </location>
</feature>
<dbReference type="Proteomes" id="UP000308760">
    <property type="component" value="Unassembled WGS sequence"/>
</dbReference>
<keyword evidence="4" id="KW-0997">Cell inner membrane</keyword>
<dbReference type="PANTHER" id="PTHR24221">
    <property type="entry name" value="ATP-BINDING CASSETTE SUB-FAMILY B"/>
    <property type="match status" value="1"/>
</dbReference>
<dbReference type="PROSITE" id="PS50929">
    <property type="entry name" value="ABC_TM1F"/>
    <property type="match status" value="1"/>
</dbReference>
<dbReference type="InterPro" id="IPR036640">
    <property type="entry name" value="ABC1_TM_sf"/>
</dbReference>
<evidence type="ECO:0000256" key="5">
    <source>
        <dbReference type="ARBA" id="ARBA00022692"/>
    </source>
</evidence>
<accession>A0A4S8QET0</accession>
<dbReference type="InterPro" id="IPR003439">
    <property type="entry name" value="ABC_transporter-like_ATP-bd"/>
</dbReference>
<evidence type="ECO:0000256" key="8">
    <source>
        <dbReference type="ARBA" id="ARBA00022989"/>
    </source>
</evidence>
<dbReference type="PROSITE" id="PS01095">
    <property type="entry name" value="GH18_1"/>
    <property type="match status" value="1"/>
</dbReference>
<sequence>METISLDGKRPLKSVAKVLRPRRNRLILAALCFAVKDSPGWLMPVITGAAVDLVVDDGPLSSLAWLAALAAALLLQNFPMHVWFTRLYMGAVRGLGADFRNALAARLQLLSIGFHSRSNASIIQTKVVRDVENIELMFSQAGGPFLSAVFVFAGAITMTALSVPEFLPIFALSLPCGFGVWWFTRRRAQQRNEEFRREMESFSARVGEMATLMPITRAHGLEHVAAGRVAEVAEEVRHSGLRLDVLNGRFGAASWVTMQLLSVGCLLLAALVALLGWAPISPGQVVLLGTYFSALTGTVTGVLGLFPIIARGNESVRSIAELLQDPDVELNEGKTKADRVAGRVSLRQVKVHYANDANPALDGVDLDIEPGQTVALVGPSGSGKSTLTNTVLGLIRPSSGAVLLDGKDMEELDMRSVRRHVSVVPQDSVLFEGSIRDNITYGLGPIEDERVRQVLRDANALEFVESLPHGWDTVVGERGARLSGGQRQRLSIARALIRDPRILFLDEATSALDSESERHIQGALEKLMQNRTTLVVAHRLSTIRNADVIVVLEHGRITEQGTHDELLASSGRYATTWGVQHAGSAAAA</sequence>
<feature type="domain" description="ABC transporter" evidence="12">
    <location>
        <begin position="346"/>
        <end position="579"/>
    </location>
</feature>
<evidence type="ECO:0000256" key="7">
    <source>
        <dbReference type="ARBA" id="ARBA00022840"/>
    </source>
</evidence>
<dbReference type="RefSeq" id="WP_136534026.1">
    <property type="nucleotide sequence ID" value="NZ_STGY01000029.1"/>
</dbReference>
<dbReference type="InterPro" id="IPR001579">
    <property type="entry name" value="Glyco_hydro_18_chit_AS"/>
</dbReference>
<evidence type="ECO:0000259" key="12">
    <source>
        <dbReference type="PROSITE" id="PS50893"/>
    </source>
</evidence>
<dbReference type="GO" id="GO:0004553">
    <property type="term" value="F:hydrolase activity, hydrolyzing O-glycosyl compounds"/>
    <property type="evidence" value="ECO:0007669"/>
    <property type="project" value="InterPro"/>
</dbReference>
<dbReference type="GO" id="GO:0016887">
    <property type="term" value="F:ATP hydrolysis activity"/>
    <property type="evidence" value="ECO:0007669"/>
    <property type="project" value="InterPro"/>
</dbReference>
<keyword evidence="7 14" id="KW-0067">ATP-binding</keyword>
<keyword evidence="8 11" id="KW-1133">Transmembrane helix</keyword>
<dbReference type="Pfam" id="PF00664">
    <property type="entry name" value="ABC_membrane"/>
    <property type="match status" value="1"/>
</dbReference>
<organism evidence="14 15">
    <name type="scientific">Glycomyces buryatensis</name>
    <dbReference type="NCBI Taxonomy" id="2570927"/>
    <lineage>
        <taxon>Bacteria</taxon>
        <taxon>Bacillati</taxon>
        <taxon>Actinomycetota</taxon>
        <taxon>Actinomycetes</taxon>
        <taxon>Glycomycetales</taxon>
        <taxon>Glycomycetaceae</taxon>
        <taxon>Glycomyces</taxon>
    </lineage>
</organism>
<feature type="transmembrane region" description="Helical" evidence="11">
    <location>
        <begin position="141"/>
        <end position="160"/>
    </location>
</feature>
<comment type="caution">
    <text evidence="14">The sequence shown here is derived from an EMBL/GenBank/DDBJ whole genome shotgun (WGS) entry which is preliminary data.</text>
</comment>
<dbReference type="InterPro" id="IPR039421">
    <property type="entry name" value="Type_1_exporter"/>
</dbReference>
<proteinExistence type="inferred from homology"/>
<keyword evidence="15" id="KW-1185">Reference proteome</keyword>
<evidence type="ECO:0000256" key="11">
    <source>
        <dbReference type="SAM" id="Phobius"/>
    </source>
</evidence>
<comment type="similarity">
    <text evidence="10">Belongs to the ABC transporter superfamily. Siderophore-Fe(3+) uptake transporter (SIUT) (TC 3.A.1.21) family.</text>
</comment>
<gene>
    <name evidence="14" type="ORF">FAB82_08075</name>
</gene>
<keyword evidence="9 11" id="KW-0472">Membrane</keyword>
<evidence type="ECO:0000256" key="6">
    <source>
        <dbReference type="ARBA" id="ARBA00022741"/>
    </source>
</evidence>
<dbReference type="Pfam" id="PF00005">
    <property type="entry name" value="ABC_tran"/>
    <property type="match status" value="1"/>
</dbReference>
<evidence type="ECO:0000256" key="10">
    <source>
        <dbReference type="ARBA" id="ARBA00023455"/>
    </source>
</evidence>
<feature type="transmembrane region" description="Helical" evidence="11">
    <location>
        <begin position="166"/>
        <end position="184"/>
    </location>
</feature>
<dbReference type="GO" id="GO:0140359">
    <property type="term" value="F:ABC-type transporter activity"/>
    <property type="evidence" value="ECO:0007669"/>
    <property type="project" value="InterPro"/>
</dbReference>
<dbReference type="Gene3D" id="1.20.1560.10">
    <property type="entry name" value="ABC transporter type 1, transmembrane domain"/>
    <property type="match status" value="1"/>
</dbReference>
<comment type="subcellular location">
    <subcellularLocation>
        <location evidence="1">Cell inner membrane</location>
        <topology evidence="1">Multi-pass membrane protein</topology>
    </subcellularLocation>
</comment>
<evidence type="ECO:0000313" key="15">
    <source>
        <dbReference type="Proteomes" id="UP000308760"/>
    </source>
</evidence>
<dbReference type="OrthoDB" id="9806127at2"/>
<reference evidence="14 15" key="2">
    <citation type="submission" date="2019-05" db="EMBL/GenBank/DDBJ databases">
        <title>Glycomyces buryatensis sp. nov.</title>
        <authorList>
            <person name="Nikitina E."/>
        </authorList>
    </citation>
    <scope>NUCLEOTIDE SEQUENCE [LARGE SCALE GENOMIC DNA]</scope>
    <source>
        <strain evidence="14 15">18</strain>
    </source>
</reference>
<dbReference type="SUPFAM" id="SSF52540">
    <property type="entry name" value="P-loop containing nucleoside triphosphate hydrolases"/>
    <property type="match status" value="1"/>
</dbReference>
<feature type="transmembrane region" description="Helical" evidence="11">
    <location>
        <begin position="260"/>
        <end position="280"/>
    </location>
</feature>
<feature type="domain" description="ABC transmembrane type-1" evidence="13">
    <location>
        <begin position="42"/>
        <end position="311"/>
    </location>
</feature>
<dbReference type="PROSITE" id="PS50893">
    <property type="entry name" value="ABC_TRANSPORTER_2"/>
    <property type="match status" value="1"/>
</dbReference>
<evidence type="ECO:0000313" key="14">
    <source>
        <dbReference type="EMBL" id="THV42181.1"/>
    </source>
</evidence>
<dbReference type="EMBL" id="STGY01000029">
    <property type="protein sequence ID" value="THV42181.1"/>
    <property type="molecule type" value="Genomic_DNA"/>
</dbReference>
<dbReference type="GO" id="GO:0005524">
    <property type="term" value="F:ATP binding"/>
    <property type="evidence" value="ECO:0007669"/>
    <property type="project" value="UniProtKB-KW"/>
</dbReference>
<dbReference type="PANTHER" id="PTHR24221:SF654">
    <property type="entry name" value="ATP-BINDING CASSETTE SUB-FAMILY B MEMBER 6"/>
    <property type="match status" value="1"/>
</dbReference>
<dbReference type="GO" id="GO:0034040">
    <property type="term" value="F:ATPase-coupled lipid transmembrane transporter activity"/>
    <property type="evidence" value="ECO:0007669"/>
    <property type="project" value="TreeGrafter"/>
</dbReference>